<evidence type="ECO:0000256" key="8">
    <source>
        <dbReference type="ARBA" id="ARBA00023329"/>
    </source>
</evidence>
<accession>A0A9P1MTU0</accession>
<proteinExistence type="inferred from homology"/>
<name>A0A9P1MTU0_9PELO</name>
<dbReference type="GO" id="GO:0006886">
    <property type="term" value="P:intracellular protein transport"/>
    <property type="evidence" value="ECO:0007669"/>
    <property type="project" value="InterPro"/>
</dbReference>
<evidence type="ECO:0000256" key="1">
    <source>
        <dbReference type="ARBA" id="ARBA00004156"/>
    </source>
</evidence>
<dbReference type="InterPro" id="IPR016024">
    <property type="entry name" value="ARM-type_fold"/>
</dbReference>
<dbReference type="Pfam" id="PF12215">
    <property type="entry name" value="Glyco_hydr_116N"/>
    <property type="match status" value="1"/>
</dbReference>
<evidence type="ECO:0000313" key="13">
    <source>
        <dbReference type="Proteomes" id="UP001152747"/>
    </source>
</evidence>
<protein>
    <recommendedName>
        <fullName evidence="11">GAE domain-containing protein</fullName>
    </recommendedName>
</protein>
<dbReference type="PANTHER" id="PTHR22780">
    <property type="entry name" value="ADAPTIN, ALPHA/GAMMA/EPSILON"/>
    <property type="match status" value="1"/>
</dbReference>
<dbReference type="InterPro" id="IPR008153">
    <property type="entry name" value="GAE_dom"/>
</dbReference>
<dbReference type="InterPro" id="IPR002553">
    <property type="entry name" value="Clathrin/coatomer_adapt-like_N"/>
</dbReference>
<evidence type="ECO:0000256" key="4">
    <source>
        <dbReference type="ARBA" id="ARBA00022448"/>
    </source>
</evidence>
<evidence type="ECO:0000256" key="10">
    <source>
        <dbReference type="SAM" id="MobiDB-lite"/>
    </source>
</evidence>
<organism evidence="12 13">
    <name type="scientific">Caenorhabditis angaria</name>
    <dbReference type="NCBI Taxonomy" id="860376"/>
    <lineage>
        <taxon>Eukaryota</taxon>
        <taxon>Metazoa</taxon>
        <taxon>Ecdysozoa</taxon>
        <taxon>Nematoda</taxon>
        <taxon>Chromadorea</taxon>
        <taxon>Rhabditida</taxon>
        <taxon>Rhabditina</taxon>
        <taxon>Rhabditomorpha</taxon>
        <taxon>Rhabditoidea</taxon>
        <taxon>Rhabditidae</taxon>
        <taxon>Peloderinae</taxon>
        <taxon>Caenorhabditis</taxon>
    </lineage>
</organism>
<dbReference type="GO" id="GO:0005794">
    <property type="term" value="C:Golgi apparatus"/>
    <property type="evidence" value="ECO:0007669"/>
    <property type="project" value="UniProtKB-SubCell"/>
</dbReference>
<evidence type="ECO:0000256" key="6">
    <source>
        <dbReference type="ARBA" id="ARBA00023034"/>
    </source>
</evidence>
<dbReference type="GO" id="GO:0030117">
    <property type="term" value="C:membrane coat"/>
    <property type="evidence" value="ECO:0007669"/>
    <property type="project" value="InterPro"/>
</dbReference>
<evidence type="ECO:0000259" key="11">
    <source>
        <dbReference type="PROSITE" id="PS50180"/>
    </source>
</evidence>
<dbReference type="EMBL" id="CANHGI010000001">
    <property type="protein sequence ID" value="CAI5438636.1"/>
    <property type="molecule type" value="Genomic_DNA"/>
</dbReference>
<gene>
    <name evidence="12" type="ORF">CAMP_LOCUS1273</name>
</gene>
<dbReference type="FunFam" id="1.25.10.10:FF:000030">
    <property type="entry name" value="AP-1 complex subunit gamma"/>
    <property type="match status" value="1"/>
</dbReference>
<feature type="compositionally biased region" description="Basic and acidic residues" evidence="10">
    <location>
        <begin position="822"/>
        <end position="839"/>
    </location>
</feature>
<keyword evidence="7" id="KW-0472">Membrane</keyword>
<evidence type="ECO:0000313" key="12">
    <source>
        <dbReference type="EMBL" id="CAI5438636.1"/>
    </source>
</evidence>
<dbReference type="GO" id="GO:0030659">
    <property type="term" value="C:cytoplasmic vesicle membrane"/>
    <property type="evidence" value="ECO:0007669"/>
    <property type="project" value="UniProtKB-SubCell"/>
</dbReference>
<dbReference type="GO" id="GO:0016192">
    <property type="term" value="P:vesicle-mediated transport"/>
    <property type="evidence" value="ECO:0007669"/>
    <property type="project" value="InterPro"/>
</dbReference>
<dbReference type="Gene3D" id="1.25.10.10">
    <property type="entry name" value="Leucine-rich Repeat Variant"/>
    <property type="match status" value="1"/>
</dbReference>
<dbReference type="OrthoDB" id="28053at2759"/>
<evidence type="ECO:0000256" key="9">
    <source>
        <dbReference type="ARBA" id="ARBA00029433"/>
    </source>
</evidence>
<dbReference type="SMART" id="SM00809">
    <property type="entry name" value="Alpha_adaptinC2"/>
    <property type="match status" value="1"/>
</dbReference>
<comment type="caution">
    <text evidence="12">The sequence shown here is derived from an EMBL/GenBank/DDBJ whole genome shotgun (WGS) entry which is preliminary data.</text>
</comment>
<reference evidence="12" key="1">
    <citation type="submission" date="2022-11" db="EMBL/GenBank/DDBJ databases">
        <authorList>
            <person name="Kikuchi T."/>
        </authorList>
    </citation>
    <scope>NUCLEOTIDE SEQUENCE</scope>
    <source>
        <strain evidence="12">PS1010</strain>
    </source>
</reference>
<dbReference type="InterPro" id="IPR013041">
    <property type="entry name" value="Clathrin_app_Ig-like_sf"/>
</dbReference>
<evidence type="ECO:0000256" key="3">
    <source>
        <dbReference type="ARBA" id="ARBA00006613"/>
    </source>
</evidence>
<dbReference type="SUPFAM" id="SSF49348">
    <property type="entry name" value="Clathrin adaptor appendage domain"/>
    <property type="match status" value="1"/>
</dbReference>
<evidence type="ECO:0000256" key="5">
    <source>
        <dbReference type="ARBA" id="ARBA00022927"/>
    </source>
</evidence>
<keyword evidence="13" id="KW-1185">Reference proteome</keyword>
<sequence>MANAVEIAIEKIDEYKSRIGRTLGTPMRLRDLIRQVRAARTMAEERAVVDRESANIRESFRDDDSPWKCRNIAKLLYIHMLGYPAHFGQMECMKLVAMTRFTDKRIGYLGAMLLLDERSEVHLLVTNSLKNDLTCSTQFVSGLALCTLGSICSAEMCRDLANEVEKIIKQNNAYLKKKAALCAFRIVRKVPELMEVFISCTRSLLGEKNHGVLMGATTLVTEMCEKSPDVLNHFKKLVPNLVRILKNLLMSGYSPEHDVTGISDPFLQVKILRLLRILGKDDVRATEEMNDILAQVATNTETAKNVGNAILYETVLTIMEIKSESGLRILAVNILGRFLLNTDKNIRYVALNTLLKTVHIDNQAVQRHRNVVVDCLKDPDISIRKRAMELCFALMNKTNIALMTKEVLIFLETADAEFKSECASKMYIATERYSPNHEWHLDTMITVLRLAGKYVPDEVVSCMIQMISANSELQAYAVVQLYHAAKKDAINAQPLLQVAFWTIGEFGDLLIQPTDADTTAISESDVIELFEAVLPSTLTSLMTKCYAVTALAKLSTRFSHTNSRIEALVRINQAHIHLELQQRSVEFNAIIGVGDLKYGLLERMPIITHNSLNAAASSMIEPEEITSQQDVLIEDASSSLDLLSNLDLGGNSTSIGNGNNDLFSSNNAVMDILGGALNTQNNVAPVSSDPFDIFGSVPVQQSSKPSNRPVIAINAKGVEVQVEVVDGWKNEKARLKMTAYNYTPQSISSFNFLAAVTKAFEIQLEPATSTNIPADGNTTQFMNITRKVPGSVARMRTKISYQINGEEHNSNGEVNEFPGFRDAQKGMRRRNSESTNEKKGGKKNNKMTRRRAVSPENGTSMTSNNCWMSNEMNGYGWKARGDRKPKEKRVPFNRPTPKQVYEALPFVRRYFMYWMKYTFDKEKLFINTFQPLKHKPFYGVPCGGIGCGAIGRDFRGGFCKFSLRPGLVEHKVNVVAADQFILSVRDNNKCVYQKVLSAADICLPSGQLSAWDFSFPKKNVYYRLVLKIQW</sequence>
<keyword evidence="5" id="KW-0653">Protein transport</keyword>
<dbReference type="AlphaFoldDB" id="A0A9P1MTU0"/>
<dbReference type="Pfam" id="PF01602">
    <property type="entry name" value="Adaptin_N"/>
    <property type="match status" value="1"/>
</dbReference>
<dbReference type="SUPFAM" id="SSF48371">
    <property type="entry name" value="ARM repeat"/>
    <property type="match status" value="1"/>
</dbReference>
<comment type="similarity">
    <text evidence="3">Belongs to the adaptor complexes large subunit family.</text>
</comment>
<feature type="region of interest" description="Disordered" evidence="10">
    <location>
        <begin position="807"/>
        <end position="865"/>
    </location>
</feature>
<dbReference type="PROSITE" id="PS50180">
    <property type="entry name" value="GAE"/>
    <property type="match status" value="1"/>
</dbReference>
<keyword evidence="6" id="KW-0333">Golgi apparatus</keyword>
<dbReference type="InterPro" id="IPR008152">
    <property type="entry name" value="Clathrin_a/b/g-adaptin_app_Ig"/>
</dbReference>
<keyword evidence="8" id="KW-0968">Cytoplasmic vesicle</keyword>
<dbReference type="InterPro" id="IPR050840">
    <property type="entry name" value="Adaptor_Complx_Large_Subunit"/>
</dbReference>
<feature type="compositionally biased region" description="Polar residues" evidence="10">
    <location>
        <begin position="856"/>
        <end position="865"/>
    </location>
</feature>
<comment type="subcellular location">
    <subcellularLocation>
        <location evidence="1">Cytoplasmic vesicle membrane</location>
    </subcellularLocation>
    <subcellularLocation>
        <location evidence="9">Endomembrane system</location>
        <topology evidence="9">Peripheral membrane protein</topology>
        <orientation evidence="9">Cytoplasmic side</orientation>
    </subcellularLocation>
    <subcellularLocation>
        <location evidence="2">Golgi apparatus</location>
    </subcellularLocation>
</comment>
<dbReference type="InterPro" id="IPR011989">
    <property type="entry name" value="ARM-like"/>
</dbReference>
<dbReference type="Gene3D" id="2.60.40.1230">
    <property type="match status" value="1"/>
</dbReference>
<evidence type="ECO:0000256" key="2">
    <source>
        <dbReference type="ARBA" id="ARBA00004555"/>
    </source>
</evidence>
<keyword evidence="4" id="KW-0813">Transport</keyword>
<feature type="domain" description="GAE" evidence="11">
    <location>
        <begin position="705"/>
        <end position="818"/>
    </location>
</feature>
<feature type="compositionally biased region" description="Basic residues" evidence="10">
    <location>
        <begin position="840"/>
        <end position="852"/>
    </location>
</feature>
<dbReference type="Proteomes" id="UP001152747">
    <property type="component" value="Unassembled WGS sequence"/>
</dbReference>
<evidence type="ECO:0000256" key="7">
    <source>
        <dbReference type="ARBA" id="ARBA00023136"/>
    </source>
</evidence>
<dbReference type="InterPro" id="IPR024462">
    <property type="entry name" value="GH116_N"/>
</dbReference>
<dbReference type="Pfam" id="PF02883">
    <property type="entry name" value="Alpha_adaptinC2"/>
    <property type="match status" value="1"/>
</dbReference>